<organism evidence="2">
    <name type="scientific">Pyrodinium bahamense</name>
    <dbReference type="NCBI Taxonomy" id="73915"/>
    <lineage>
        <taxon>Eukaryota</taxon>
        <taxon>Sar</taxon>
        <taxon>Alveolata</taxon>
        <taxon>Dinophyceae</taxon>
        <taxon>Gonyaulacales</taxon>
        <taxon>Pyrocystaceae</taxon>
        <taxon>Pyrodinium</taxon>
    </lineage>
</organism>
<reference evidence="2" key="1">
    <citation type="submission" date="2021-01" db="EMBL/GenBank/DDBJ databases">
        <authorList>
            <person name="Corre E."/>
            <person name="Pelletier E."/>
            <person name="Niang G."/>
            <person name="Scheremetjew M."/>
            <person name="Finn R."/>
            <person name="Kale V."/>
            <person name="Holt S."/>
            <person name="Cochrane G."/>
            <person name="Meng A."/>
            <person name="Brown T."/>
            <person name="Cohen L."/>
        </authorList>
    </citation>
    <scope>NUCLEOTIDE SEQUENCE</scope>
    <source>
        <strain evidence="2">Pbaha01</strain>
    </source>
</reference>
<feature type="compositionally biased region" description="Low complexity" evidence="1">
    <location>
        <begin position="343"/>
        <end position="353"/>
    </location>
</feature>
<feature type="region of interest" description="Disordered" evidence="1">
    <location>
        <begin position="324"/>
        <end position="390"/>
    </location>
</feature>
<proteinExistence type="predicted"/>
<protein>
    <submittedName>
        <fullName evidence="2">Uncharacterized protein</fullName>
    </submittedName>
</protein>
<feature type="compositionally biased region" description="Low complexity" evidence="1">
    <location>
        <begin position="364"/>
        <end position="373"/>
    </location>
</feature>
<name>A0A7S0FXS8_9DINO</name>
<feature type="compositionally biased region" description="Polar residues" evidence="1">
    <location>
        <begin position="198"/>
        <end position="213"/>
    </location>
</feature>
<dbReference type="EMBL" id="HBEG01049393">
    <property type="protein sequence ID" value="CAD8386421.1"/>
    <property type="molecule type" value="Transcribed_RNA"/>
</dbReference>
<evidence type="ECO:0000313" key="2">
    <source>
        <dbReference type="EMBL" id="CAD8386421.1"/>
    </source>
</evidence>
<accession>A0A7S0FXS8</accession>
<evidence type="ECO:0000256" key="1">
    <source>
        <dbReference type="SAM" id="MobiDB-lite"/>
    </source>
</evidence>
<dbReference type="AlphaFoldDB" id="A0A7S0FXS8"/>
<feature type="compositionally biased region" description="Basic residues" evidence="1">
    <location>
        <begin position="374"/>
        <end position="384"/>
    </location>
</feature>
<feature type="region of interest" description="Disordered" evidence="1">
    <location>
        <begin position="198"/>
        <end position="226"/>
    </location>
</feature>
<gene>
    <name evidence="2" type="ORF">PBAH0796_LOCUS30109</name>
</gene>
<sequence length="390" mass="43098">MPIFEEKLICPLSVRFTQDHIRPVFQDGHELGAAVAEITTRPGTGDYDVILEAPFPSIEVVGWRQREGGAREEPENKHWVTLDNRRLYCLQRAAAALWPRRAAVVVEVLYAATECILRKCDSSTAGRSVGIGHSPKALTGWWDWREVVTTNGPEAAAAWTLVAADGRKTRMEELVDAPAPPSMLDLFLQGADISRSQLKASTDSGSEDSTTMPSSPRSHHSSSEHSADALAEALVGRWKTYAGEVYEIRASGQGCWVCCRAGGSKGASQRFTLKYDMPTSAIWWGNLNLCVDAAEVCRDKGHVRWYATSDNWRRQERFLWQRSEDAQARADKPRRRRAKGTEEPTAAMANAAEARAEPAPPDGAPQRHAPPQRAQRHAPPRGPRRSSAGR</sequence>